<dbReference type="InterPro" id="IPR050626">
    <property type="entry name" value="Peptidase_M16"/>
</dbReference>
<dbReference type="Pfam" id="PF22456">
    <property type="entry name" value="PqqF-like_C_4"/>
    <property type="match status" value="1"/>
</dbReference>
<evidence type="ECO:0000256" key="5">
    <source>
        <dbReference type="ARBA" id="ARBA00017565"/>
    </source>
</evidence>
<evidence type="ECO:0000256" key="9">
    <source>
        <dbReference type="ARBA" id="ARBA00022833"/>
    </source>
</evidence>
<sequence>MKLAKLLVFGVATLAVLISGCSSTTTEPGISTDTGIHQSPNDPRAYQTLTLDNGMRVVLISDPSIEVAGASLSVGVGSYQNPKEIPGLAHYLEHMLFLGTEKYPEPNSFQAFVQQNAGYSNAYTSTDHTNYFFQVNQSVLDEALDRYSDYFKSPTFDPQYSNKERHAVDSEWSMGRTQDGRIINRLRGVTANPDHPAHQMSVGNLETLTDQPGMPLYESMLGFYNRYYSADLMNLVIFGKQPVEQLQALAQKHFASIENKSVKRPQVKETGLTQSQMGQHIFYQPQKPTRQLLVEFPIMDNSDQWAVKPNQYLANLISSEEPGTAAQILREKGWVDNFTVSVQPDYYGADGMLSVNISLTEAGLNQQDNIIAAVMSYIDLIRQQGVDEVYYREYKAMLEKQFADIQVPKPMNQAVHFSSAMFTTPVNHLIDAYYTFDHFDRDAIKNVLEQLTIERARIWHINPNASVDTDIPYYKGQYSVRDVTAQELSRWRGLAADYEFLLPEENDLFSSDIVSVVPATIEKPTLIVEQSGIEAWLAHSMHHQSEQGYVQVMFNTDLPDQNAKNQVMSDLINRVFSLQTTALRDKAGRAGIGMGIERPRGNHAFTLSGYSEKHGLLLQRLLQRWQSMDISQQEFAIAFKGYMDWLDGRKKADPNRQLFTELDRLMSIPSWTDSEYRDAAQAITLEELNRYQDDLLNKNRVRIFAFGNYRQENVEEFADITLAALPENWQKRDRYKSGYVTPQANDVTESELTTEHNDNALLHAYYSPEQSLNTGARLLMLNSVFNQAFYTKLRTEDQVGYIVGSTIDRIGDYWGLVLYTQTTNTALEDLAGRYQAFIDGYAAQLADIEPEVFDSLRDSVIAQVNQAPENFYEDYPRFLNDFYRGNDQFDTRDRLVQAIGETDKAQVVDLYERLMVEHQAQQVTVEIQGTQEAN</sequence>
<dbReference type="GO" id="GO:0046872">
    <property type="term" value="F:metal ion binding"/>
    <property type="evidence" value="ECO:0007669"/>
    <property type="project" value="UniProtKB-KW"/>
</dbReference>
<keyword evidence="16" id="KW-0732">Signal</keyword>
<reference evidence="21" key="1">
    <citation type="submission" date="2022-05" db="EMBL/GenBank/DDBJ databases">
        <authorList>
            <person name="Sun H.-N."/>
        </authorList>
    </citation>
    <scope>NUCLEOTIDE SEQUENCE</scope>
    <source>
        <strain evidence="21">HB14</strain>
    </source>
</reference>
<feature type="domain" description="Peptidase M16 N-terminal" evidence="17">
    <location>
        <begin position="56"/>
        <end position="180"/>
    </location>
</feature>
<evidence type="ECO:0000259" key="19">
    <source>
        <dbReference type="Pfam" id="PF16187"/>
    </source>
</evidence>
<dbReference type="InterPro" id="IPR007863">
    <property type="entry name" value="Peptidase_M16_C"/>
</dbReference>
<evidence type="ECO:0000259" key="20">
    <source>
        <dbReference type="Pfam" id="PF22456"/>
    </source>
</evidence>
<dbReference type="RefSeq" id="WP_253968768.1">
    <property type="nucleotide sequence ID" value="NZ_JAMFTH010000005.1"/>
</dbReference>
<dbReference type="Proteomes" id="UP001139319">
    <property type="component" value="Unassembled WGS sequence"/>
</dbReference>
<reference evidence="21" key="2">
    <citation type="submission" date="2023-01" db="EMBL/GenBank/DDBJ databases">
        <title>Gilvimarinus xylanilyticus HB14 isolated from Caulerpa lentillifera aquaculture base in Hainan, China.</title>
        <authorList>
            <person name="Zhang Y.-J."/>
        </authorList>
    </citation>
    <scope>NUCLEOTIDE SEQUENCE</scope>
    <source>
        <strain evidence="21">HB14</strain>
    </source>
</reference>
<keyword evidence="10" id="KW-0482">Metalloprotease</keyword>
<evidence type="ECO:0000256" key="15">
    <source>
        <dbReference type="SAM" id="MobiDB-lite"/>
    </source>
</evidence>
<evidence type="ECO:0000256" key="14">
    <source>
        <dbReference type="RuleBase" id="RU004447"/>
    </source>
</evidence>
<dbReference type="PANTHER" id="PTHR43690">
    <property type="entry name" value="NARDILYSIN"/>
    <property type="match status" value="1"/>
</dbReference>
<dbReference type="PROSITE" id="PS51257">
    <property type="entry name" value="PROKAR_LIPOPROTEIN"/>
    <property type="match status" value="1"/>
</dbReference>
<name>A0A9X2KU28_9GAMM</name>
<dbReference type="SUPFAM" id="SSF63411">
    <property type="entry name" value="LuxS/MPP-like metallohydrolase"/>
    <property type="match status" value="4"/>
</dbReference>
<dbReference type="EC" id="3.4.24.55" evidence="4"/>
<dbReference type="Pfam" id="PF05193">
    <property type="entry name" value="Peptidase_M16_C"/>
    <property type="match status" value="1"/>
</dbReference>
<keyword evidence="9" id="KW-0862">Zinc</keyword>
<dbReference type="InterPro" id="IPR011249">
    <property type="entry name" value="Metalloenz_LuxS/M16"/>
</dbReference>
<dbReference type="PROSITE" id="PS00143">
    <property type="entry name" value="INSULINASE"/>
    <property type="match status" value="1"/>
</dbReference>
<dbReference type="FunFam" id="3.30.830.10:FF:000012">
    <property type="entry name" value="Protease 3"/>
    <property type="match status" value="1"/>
</dbReference>
<evidence type="ECO:0000256" key="6">
    <source>
        <dbReference type="ARBA" id="ARBA00022670"/>
    </source>
</evidence>
<feature type="region of interest" description="Disordered" evidence="15">
    <location>
        <begin position="23"/>
        <end position="42"/>
    </location>
</feature>
<evidence type="ECO:0000256" key="12">
    <source>
        <dbReference type="ARBA" id="ARBA00031184"/>
    </source>
</evidence>
<keyword evidence="7" id="KW-0479">Metal-binding</keyword>
<evidence type="ECO:0000256" key="10">
    <source>
        <dbReference type="ARBA" id="ARBA00023049"/>
    </source>
</evidence>
<proteinExistence type="inferred from homology"/>
<dbReference type="InterPro" id="IPR054734">
    <property type="entry name" value="PqqF-like_C_4"/>
</dbReference>
<evidence type="ECO:0000256" key="13">
    <source>
        <dbReference type="ARBA" id="ARBA00033450"/>
    </source>
</evidence>
<evidence type="ECO:0000256" key="1">
    <source>
        <dbReference type="ARBA" id="ARBA00001947"/>
    </source>
</evidence>
<feature type="domain" description="Coenzyme PQQ synthesis protein F-like C-terminal lobe" evidence="20">
    <location>
        <begin position="780"/>
        <end position="876"/>
    </location>
</feature>
<feature type="domain" description="Peptidase M16 C-terminal" evidence="18">
    <location>
        <begin position="217"/>
        <end position="398"/>
    </location>
</feature>
<dbReference type="PANTHER" id="PTHR43690:SF18">
    <property type="entry name" value="INSULIN-DEGRADING ENZYME-RELATED"/>
    <property type="match status" value="1"/>
</dbReference>
<organism evidence="21 22">
    <name type="scientific">Gilvimarinus xylanilyticus</name>
    <dbReference type="NCBI Taxonomy" id="2944139"/>
    <lineage>
        <taxon>Bacteria</taxon>
        <taxon>Pseudomonadati</taxon>
        <taxon>Pseudomonadota</taxon>
        <taxon>Gammaproteobacteria</taxon>
        <taxon>Cellvibrionales</taxon>
        <taxon>Cellvibrionaceae</taxon>
        <taxon>Gilvimarinus</taxon>
    </lineage>
</organism>
<evidence type="ECO:0000256" key="16">
    <source>
        <dbReference type="SAM" id="SignalP"/>
    </source>
</evidence>
<accession>A0A9X2KU28</accession>
<comment type="cofactor">
    <cofactor evidence="1">
        <name>Zn(2+)</name>
        <dbReference type="ChEBI" id="CHEBI:29105"/>
    </cofactor>
</comment>
<protein>
    <recommendedName>
        <fullName evidence="5">Protease 3</fullName>
        <ecNumber evidence="4">3.4.24.55</ecNumber>
    </recommendedName>
    <alternativeName>
        <fullName evidence="13">Pitrilysin</fullName>
    </alternativeName>
    <alternativeName>
        <fullName evidence="12">Protease III</fullName>
    </alternativeName>
    <alternativeName>
        <fullName evidence="11">Protease pi</fullName>
    </alternativeName>
</protein>
<dbReference type="InterPro" id="IPR011765">
    <property type="entry name" value="Pept_M16_N"/>
</dbReference>
<comment type="similarity">
    <text evidence="3 14">Belongs to the peptidase M16 family.</text>
</comment>
<gene>
    <name evidence="21" type="ORF">M6D89_14310</name>
</gene>
<feature type="domain" description="Peptidase M16 middle/third" evidence="19">
    <location>
        <begin position="408"/>
        <end position="677"/>
    </location>
</feature>
<evidence type="ECO:0000259" key="17">
    <source>
        <dbReference type="Pfam" id="PF00675"/>
    </source>
</evidence>
<dbReference type="EMBL" id="JAMFTH010000005">
    <property type="protein sequence ID" value="MCP8900476.1"/>
    <property type="molecule type" value="Genomic_DNA"/>
</dbReference>
<keyword evidence="6" id="KW-0645">Protease</keyword>
<dbReference type="Pfam" id="PF00675">
    <property type="entry name" value="Peptidase_M16"/>
    <property type="match status" value="1"/>
</dbReference>
<dbReference type="Pfam" id="PF16187">
    <property type="entry name" value="Peptidase_M16_M"/>
    <property type="match status" value="1"/>
</dbReference>
<evidence type="ECO:0000256" key="2">
    <source>
        <dbReference type="ARBA" id="ARBA00002184"/>
    </source>
</evidence>
<dbReference type="GO" id="GO:0006508">
    <property type="term" value="P:proteolysis"/>
    <property type="evidence" value="ECO:0007669"/>
    <property type="project" value="UniProtKB-KW"/>
</dbReference>
<evidence type="ECO:0000256" key="7">
    <source>
        <dbReference type="ARBA" id="ARBA00022723"/>
    </source>
</evidence>
<evidence type="ECO:0000256" key="3">
    <source>
        <dbReference type="ARBA" id="ARBA00007261"/>
    </source>
</evidence>
<dbReference type="AlphaFoldDB" id="A0A9X2KU28"/>
<dbReference type="InterPro" id="IPR032632">
    <property type="entry name" value="Peptidase_M16_M"/>
</dbReference>
<evidence type="ECO:0000313" key="22">
    <source>
        <dbReference type="Proteomes" id="UP001139319"/>
    </source>
</evidence>
<dbReference type="GO" id="GO:0005737">
    <property type="term" value="C:cytoplasm"/>
    <property type="evidence" value="ECO:0007669"/>
    <property type="project" value="UniProtKB-ARBA"/>
</dbReference>
<keyword evidence="22" id="KW-1185">Reference proteome</keyword>
<evidence type="ECO:0000259" key="18">
    <source>
        <dbReference type="Pfam" id="PF05193"/>
    </source>
</evidence>
<comment type="caution">
    <text evidence="21">The sequence shown here is derived from an EMBL/GenBank/DDBJ whole genome shotgun (WGS) entry which is preliminary data.</text>
</comment>
<evidence type="ECO:0000256" key="11">
    <source>
        <dbReference type="ARBA" id="ARBA00029597"/>
    </source>
</evidence>
<feature type="signal peptide" evidence="16">
    <location>
        <begin position="1"/>
        <end position="24"/>
    </location>
</feature>
<feature type="chain" id="PRO_5040981864" description="Protease 3" evidence="16">
    <location>
        <begin position="25"/>
        <end position="934"/>
    </location>
</feature>
<evidence type="ECO:0000256" key="4">
    <source>
        <dbReference type="ARBA" id="ARBA00012449"/>
    </source>
</evidence>
<evidence type="ECO:0000256" key="8">
    <source>
        <dbReference type="ARBA" id="ARBA00022801"/>
    </source>
</evidence>
<dbReference type="InterPro" id="IPR001431">
    <property type="entry name" value="Pept_M16_Zn_BS"/>
</dbReference>
<dbReference type="GO" id="GO:0004222">
    <property type="term" value="F:metalloendopeptidase activity"/>
    <property type="evidence" value="ECO:0007669"/>
    <property type="project" value="UniProtKB-EC"/>
</dbReference>
<comment type="function">
    <text evidence="2">Endopeptidase that degrades small peptides of less than 7 kDa, such as glucagon and insulin.</text>
</comment>
<dbReference type="Gene3D" id="3.30.830.10">
    <property type="entry name" value="Metalloenzyme, LuxS/M16 peptidase-like"/>
    <property type="match status" value="4"/>
</dbReference>
<keyword evidence="8" id="KW-0378">Hydrolase</keyword>
<evidence type="ECO:0000313" key="21">
    <source>
        <dbReference type="EMBL" id="MCP8900476.1"/>
    </source>
</evidence>